<dbReference type="OrthoDB" id="5358702at2759"/>
<dbReference type="PANTHER" id="PTHR11129:SF3">
    <property type="entry name" value="PROTEIN PRENYLTRANSFERASE ALPHA SUBUNIT REPEAT-CONTAINING PROTEIN 1"/>
    <property type="match status" value="1"/>
</dbReference>
<evidence type="ECO:0000256" key="3">
    <source>
        <dbReference type="ARBA" id="ARBA00022679"/>
    </source>
</evidence>
<evidence type="ECO:0000256" key="1">
    <source>
        <dbReference type="ARBA" id="ARBA00006734"/>
    </source>
</evidence>
<name>A0A5N6YY41_9EURO</name>
<evidence type="ECO:0000256" key="2">
    <source>
        <dbReference type="ARBA" id="ARBA00022602"/>
    </source>
</evidence>
<evidence type="ECO:0008006" key="7">
    <source>
        <dbReference type="Google" id="ProtNLM"/>
    </source>
</evidence>
<dbReference type="GO" id="GO:0005737">
    <property type="term" value="C:cytoplasm"/>
    <property type="evidence" value="ECO:0007669"/>
    <property type="project" value="TreeGrafter"/>
</dbReference>
<evidence type="ECO:0000313" key="6">
    <source>
        <dbReference type="Proteomes" id="UP000327118"/>
    </source>
</evidence>
<organism evidence="5 6">
    <name type="scientific">Aspergillus coremiiformis</name>
    <dbReference type="NCBI Taxonomy" id="138285"/>
    <lineage>
        <taxon>Eukaryota</taxon>
        <taxon>Fungi</taxon>
        <taxon>Dikarya</taxon>
        <taxon>Ascomycota</taxon>
        <taxon>Pezizomycotina</taxon>
        <taxon>Eurotiomycetes</taxon>
        <taxon>Eurotiomycetidae</taxon>
        <taxon>Eurotiales</taxon>
        <taxon>Aspergillaceae</taxon>
        <taxon>Aspergillus</taxon>
        <taxon>Aspergillus subgen. Circumdati</taxon>
    </lineage>
</organism>
<evidence type="ECO:0000313" key="5">
    <source>
        <dbReference type="EMBL" id="KAE8350354.1"/>
    </source>
</evidence>
<sequence length="387" mass="44090">MSTSDNAYQELARIFSTRNNRILEIEILPPTLGPLLQEDCSVGITKKYLVQAFVTARRIFFGNLRLSPECETLCATAQDENESSAQGASDKNLEDLLASTEIILLFDCEHLTACNWRRRRLDDLKRHHDLSPSDPKPLIQALETELTLMTTYLCSPLHRHTKSPTLWQHRIWLLKGLLQVRGAQVIAMRPQMACSTSQRTQSGQRYLEQESAINLLRSELDIVFRAGELHPRNYYAFSYMRQVHSILSDTMEIPETRAVLSESIIDSTLKWCLAHPSDISGWTYILHLLEAVTEGKLRLDTVNKVVRYALDVGWEGESLWTFIDLAAKAFDVEDMVSNTLQRTAATRFTTTIELSDGSTRAAVVSEPSWKSWLTMARAYWTNHNEVV</sequence>
<dbReference type="Gene3D" id="1.25.40.120">
    <property type="entry name" value="Protein prenylyltransferase"/>
    <property type="match status" value="1"/>
</dbReference>
<dbReference type="EMBL" id="ML739231">
    <property type="protein sequence ID" value="KAE8350354.1"/>
    <property type="molecule type" value="Genomic_DNA"/>
</dbReference>
<protein>
    <recommendedName>
        <fullName evidence="7">Protein prenylyltransferase</fullName>
    </recommendedName>
</protein>
<proteinExistence type="inferred from homology"/>
<keyword evidence="6" id="KW-1185">Reference proteome</keyword>
<comment type="similarity">
    <text evidence="1">Belongs to the protein prenyltransferase subunit alpha family.</text>
</comment>
<evidence type="ECO:0000256" key="4">
    <source>
        <dbReference type="ARBA" id="ARBA00022737"/>
    </source>
</evidence>
<dbReference type="Pfam" id="PF01239">
    <property type="entry name" value="PPTA"/>
    <property type="match status" value="1"/>
</dbReference>
<dbReference type="AlphaFoldDB" id="A0A5N6YY41"/>
<gene>
    <name evidence="5" type="ORF">BDV28DRAFT_40627</name>
</gene>
<dbReference type="Proteomes" id="UP000327118">
    <property type="component" value="Unassembled WGS sequence"/>
</dbReference>
<keyword evidence="4" id="KW-0677">Repeat</keyword>
<keyword evidence="3" id="KW-0808">Transferase</keyword>
<dbReference type="InterPro" id="IPR002088">
    <property type="entry name" value="Prenyl_trans_a"/>
</dbReference>
<keyword evidence="2" id="KW-0637">Prenyltransferase</keyword>
<reference evidence="6" key="1">
    <citation type="submission" date="2019-04" db="EMBL/GenBank/DDBJ databases">
        <title>Friends and foes A comparative genomics studyof 23 Aspergillus species from section Flavi.</title>
        <authorList>
            <consortium name="DOE Joint Genome Institute"/>
            <person name="Kjaerbolling I."/>
            <person name="Vesth T."/>
            <person name="Frisvad J.C."/>
            <person name="Nybo J.L."/>
            <person name="Theobald S."/>
            <person name="Kildgaard S."/>
            <person name="Isbrandt T."/>
            <person name="Kuo A."/>
            <person name="Sato A."/>
            <person name="Lyhne E.K."/>
            <person name="Kogle M.E."/>
            <person name="Wiebenga A."/>
            <person name="Kun R.S."/>
            <person name="Lubbers R.J."/>
            <person name="Makela M.R."/>
            <person name="Barry K."/>
            <person name="Chovatia M."/>
            <person name="Clum A."/>
            <person name="Daum C."/>
            <person name="Haridas S."/>
            <person name="He G."/>
            <person name="LaButti K."/>
            <person name="Lipzen A."/>
            <person name="Mondo S."/>
            <person name="Riley R."/>
            <person name="Salamov A."/>
            <person name="Simmons B.A."/>
            <person name="Magnuson J.K."/>
            <person name="Henrissat B."/>
            <person name="Mortensen U.H."/>
            <person name="Larsen T.O."/>
            <person name="Devries R.P."/>
            <person name="Grigoriev I.V."/>
            <person name="Machida M."/>
            <person name="Baker S.E."/>
            <person name="Andersen M.R."/>
        </authorList>
    </citation>
    <scope>NUCLEOTIDE SEQUENCE [LARGE SCALE GENOMIC DNA]</scope>
    <source>
        <strain evidence="6">CBS 553.77</strain>
    </source>
</reference>
<dbReference type="GO" id="GO:0008318">
    <property type="term" value="F:protein prenyltransferase activity"/>
    <property type="evidence" value="ECO:0007669"/>
    <property type="project" value="InterPro"/>
</dbReference>
<dbReference type="SUPFAM" id="SSF48439">
    <property type="entry name" value="Protein prenylyltransferase"/>
    <property type="match status" value="1"/>
</dbReference>
<accession>A0A5N6YY41</accession>
<dbReference type="PANTHER" id="PTHR11129">
    <property type="entry name" value="PROTEIN FARNESYLTRANSFERASE ALPHA SUBUNIT/RAB GERANYLGERANYL TRANSFERASE ALPHA SUBUNIT"/>
    <property type="match status" value="1"/>
</dbReference>